<keyword evidence="1" id="KW-0812">Transmembrane</keyword>
<protein>
    <submittedName>
        <fullName evidence="2">Membrane protein YczE</fullName>
    </submittedName>
</protein>
<evidence type="ECO:0000313" key="2">
    <source>
        <dbReference type="EMBL" id="MDQ0555655.1"/>
    </source>
</evidence>
<evidence type="ECO:0000256" key="1">
    <source>
        <dbReference type="SAM" id="Phobius"/>
    </source>
</evidence>
<keyword evidence="3" id="KW-1185">Reference proteome</keyword>
<feature type="transmembrane region" description="Helical" evidence="1">
    <location>
        <begin position="113"/>
        <end position="134"/>
    </location>
</feature>
<feature type="transmembrane region" description="Helical" evidence="1">
    <location>
        <begin position="83"/>
        <end position="107"/>
    </location>
</feature>
<comment type="caution">
    <text evidence="2">The sequence shown here is derived from an EMBL/GenBank/DDBJ whole genome shotgun (WGS) entry which is preliminary data.</text>
</comment>
<dbReference type="InterPro" id="IPR038750">
    <property type="entry name" value="YczE/YyaS-like"/>
</dbReference>
<dbReference type="PANTHER" id="PTHR40078">
    <property type="entry name" value="INTEGRAL MEMBRANE PROTEIN-RELATED"/>
    <property type="match status" value="1"/>
</dbReference>
<name>A0ABU0MXN9_9FIRM</name>
<dbReference type="RefSeq" id="WP_250674069.1">
    <property type="nucleotide sequence ID" value="NZ_BAAACE010000029.1"/>
</dbReference>
<keyword evidence="1" id="KW-1133">Transmembrane helix</keyword>
<gene>
    <name evidence="2" type="ORF">QOZ92_000768</name>
</gene>
<keyword evidence="1" id="KW-0472">Membrane</keyword>
<reference evidence="2 3" key="1">
    <citation type="submission" date="2023-07" db="EMBL/GenBank/DDBJ databases">
        <title>Genomic Encyclopedia of Type Strains, Phase IV (KMG-IV): sequencing the most valuable type-strain genomes for metagenomic binning, comparative biology and taxonomic classification.</title>
        <authorList>
            <person name="Goeker M."/>
        </authorList>
    </citation>
    <scope>NUCLEOTIDE SEQUENCE [LARGE SCALE GENOMIC DNA]</scope>
    <source>
        <strain evidence="2 3">DSM 15049</strain>
    </source>
</reference>
<feature type="transmembrane region" description="Helical" evidence="1">
    <location>
        <begin position="170"/>
        <end position="191"/>
    </location>
</feature>
<proteinExistence type="predicted"/>
<organism evidence="2 3">
    <name type="scientific">Paraclostridium ghonii</name>
    <dbReference type="NCBI Taxonomy" id="29358"/>
    <lineage>
        <taxon>Bacteria</taxon>
        <taxon>Bacillati</taxon>
        <taxon>Bacillota</taxon>
        <taxon>Clostridia</taxon>
        <taxon>Peptostreptococcales</taxon>
        <taxon>Peptostreptococcaceae</taxon>
        <taxon>Paraclostridium</taxon>
    </lineage>
</organism>
<dbReference type="EMBL" id="JAUSWG010000002">
    <property type="protein sequence ID" value="MDQ0555655.1"/>
    <property type="molecule type" value="Genomic_DNA"/>
</dbReference>
<dbReference type="Pfam" id="PF19700">
    <property type="entry name" value="DUF6198"/>
    <property type="match status" value="1"/>
</dbReference>
<dbReference type="Proteomes" id="UP001232584">
    <property type="component" value="Unassembled WGS sequence"/>
</dbReference>
<feature type="transmembrane region" description="Helical" evidence="1">
    <location>
        <begin position="60"/>
        <end position="76"/>
    </location>
</feature>
<feature type="transmembrane region" description="Helical" evidence="1">
    <location>
        <begin position="12"/>
        <end position="29"/>
    </location>
</feature>
<sequence>MNKFLNTVKRLTLFFIGMTIVQFGVALYLRTNIGSDPFTIFTQGLALTLNNVGVNATTGTANRIILVILFAIIFLVQKKYIKIGTFICAIGIGPIIDMAVNVVSYFQIQNCSYAGKIALVVLGCLVIAIGFSILSSTNVGMAPNDIIPFIIKDKIKLEYRWIRMGFDATFLIAGYLLGGTVGLGTVIAMLITGPFIQTCLPYGEKIVNFILAEESLSNGVEDINI</sequence>
<accession>A0ABU0MXN9</accession>
<dbReference type="PANTHER" id="PTHR40078:SF1">
    <property type="entry name" value="INTEGRAL MEMBRANE PROTEIN"/>
    <property type="match status" value="1"/>
</dbReference>
<evidence type="ECO:0000313" key="3">
    <source>
        <dbReference type="Proteomes" id="UP001232584"/>
    </source>
</evidence>